<organism evidence="2 3">
    <name type="scientific">Wuchereria bancrofti</name>
    <dbReference type="NCBI Taxonomy" id="6293"/>
    <lineage>
        <taxon>Eukaryota</taxon>
        <taxon>Metazoa</taxon>
        <taxon>Ecdysozoa</taxon>
        <taxon>Nematoda</taxon>
        <taxon>Chromadorea</taxon>
        <taxon>Rhabditida</taxon>
        <taxon>Spirurina</taxon>
        <taxon>Spiruromorpha</taxon>
        <taxon>Filarioidea</taxon>
        <taxon>Onchocercidae</taxon>
        <taxon>Wuchereria</taxon>
    </lineage>
</organism>
<dbReference type="AlphaFoldDB" id="J9AFN3"/>
<comment type="caution">
    <text evidence="2">The sequence shown here is derived from an EMBL/GenBank/DDBJ whole genome shotgun (WGS) entry which is preliminary data.</text>
</comment>
<reference evidence="3" key="1">
    <citation type="submission" date="2012-08" db="EMBL/GenBank/DDBJ databases">
        <title>The Genome Sequence of Wuchereria bancrofti.</title>
        <authorList>
            <person name="Nutman T.B."/>
            <person name="Fink D.L."/>
            <person name="Russ C."/>
            <person name="Young S."/>
            <person name="Zeng Q."/>
            <person name="Koehrsen M."/>
            <person name="Alvarado L."/>
            <person name="Berlin A."/>
            <person name="Chapman S.B."/>
            <person name="Chen Z."/>
            <person name="Freedman E."/>
            <person name="Gellesch M."/>
            <person name="Goldberg J."/>
            <person name="Griggs A."/>
            <person name="Gujja S."/>
            <person name="Heilman E.R."/>
            <person name="Heiman D."/>
            <person name="Hepburn T."/>
            <person name="Howarth C."/>
            <person name="Jen D."/>
            <person name="Larson L."/>
            <person name="Lewis B."/>
            <person name="Mehta T."/>
            <person name="Park D."/>
            <person name="Pearson M."/>
            <person name="Roberts A."/>
            <person name="Saif S."/>
            <person name="Shea T."/>
            <person name="Shenoy N."/>
            <person name="Sisk P."/>
            <person name="Stolte C."/>
            <person name="Sykes S."/>
            <person name="Walk T."/>
            <person name="White J."/>
            <person name="Yandava C."/>
            <person name="Haas B."/>
            <person name="Henn M.R."/>
            <person name="Nusbaum C."/>
            <person name="Birren B."/>
        </authorList>
    </citation>
    <scope>NUCLEOTIDE SEQUENCE [LARGE SCALE GENOMIC DNA]</scope>
    <source>
        <strain evidence="3">NA</strain>
    </source>
</reference>
<evidence type="ECO:0000256" key="1">
    <source>
        <dbReference type="SAM" id="MobiDB-lite"/>
    </source>
</evidence>
<proteinExistence type="predicted"/>
<accession>J9AFN3</accession>
<name>J9AFN3_WUCBA</name>
<feature type="region of interest" description="Disordered" evidence="1">
    <location>
        <begin position="82"/>
        <end position="128"/>
    </location>
</feature>
<sequence>MFWHCHSRCDEGEVVLLQLQKFSGGGNLTDFINANFKLAKTPLEIEHFGSQASKTPDKDQKLSKECETIEFKMNIARTATLRNAGRERGGGPGGVRSTRCTLPGGVPGGPLFHRSTFLSTSDKKLPSR</sequence>
<evidence type="ECO:0000313" key="2">
    <source>
        <dbReference type="EMBL" id="EJW72865.1"/>
    </source>
</evidence>
<protein>
    <submittedName>
        <fullName evidence="2">Uncharacterized protein</fullName>
    </submittedName>
</protein>
<dbReference type="Proteomes" id="UP000004810">
    <property type="component" value="Unassembled WGS sequence"/>
</dbReference>
<dbReference type="EMBL" id="ADBV01015216">
    <property type="protein sequence ID" value="EJW72865.1"/>
    <property type="molecule type" value="Genomic_DNA"/>
</dbReference>
<evidence type="ECO:0000313" key="3">
    <source>
        <dbReference type="Proteomes" id="UP000004810"/>
    </source>
</evidence>
<gene>
    <name evidence="2" type="ORF">WUBG_16226</name>
</gene>